<dbReference type="Gene3D" id="3.90.230.10">
    <property type="entry name" value="Creatinase/methionine aminopeptidase superfamily"/>
    <property type="match status" value="1"/>
</dbReference>
<evidence type="ECO:0000259" key="8">
    <source>
        <dbReference type="SMART" id="SM01011"/>
    </source>
</evidence>
<keyword evidence="7" id="KW-0464">Manganese</keyword>
<dbReference type="Gene3D" id="3.40.350.10">
    <property type="entry name" value="Creatinase/prolidase N-terminal domain"/>
    <property type="match status" value="1"/>
</dbReference>
<dbReference type="PANTHER" id="PTHR43226:SF4">
    <property type="entry name" value="XAA-PRO AMINOPEPTIDASE 3"/>
    <property type="match status" value="1"/>
</dbReference>
<dbReference type="InterPro" id="IPR052433">
    <property type="entry name" value="X-Pro_dipept-like"/>
</dbReference>
<dbReference type="Pfam" id="PF00557">
    <property type="entry name" value="Peptidase_M24"/>
    <property type="match status" value="1"/>
</dbReference>
<dbReference type="InterPro" id="IPR036005">
    <property type="entry name" value="Creatinase/aminopeptidase-like"/>
</dbReference>
<evidence type="ECO:0000256" key="5">
    <source>
        <dbReference type="ARBA" id="ARBA00022723"/>
    </source>
</evidence>
<dbReference type="AlphaFoldDB" id="I4AP22"/>
<dbReference type="OrthoDB" id="9806388at2"/>
<keyword evidence="9" id="KW-0031">Aminopeptidase</keyword>
<dbReference type="CDD" id="cd01087">
    <property type="entry name" value="Prolidase"/>
    <property type="match status" value="1"/>
</dbReference>
<reference evidence="10" key="1">
    <citation type="submission" date="2012-06" db="EMBL/GenBank/DDBJ databases">
        <title>The complete genome of Flexibacter litoralis DSM 6794.</title>
        <authorList>
            <person name="Lucas S."/>
            <person name="Copeland A."/>
            <person name="Lapidus A."/>
            <person name="Glavina del Rio T."/>
            <person name="Dalin E."/>
            <person name="Tice H."/>
            <person name="Bruce D."/>
            <person name="Goodwin L."/>
            <person name="Pitluck S."/>
            <person name="Peters L."/>
            <person name="Ovchinnikova G."/>
            <person name="Lu M."/>
            <person name="Kyrpides N."/>
            <person name="Mavromatis K."/>
            <person name="Ivanova N."/>
            <person name="Brettin T."/>
            <person name="Detter J.C."/>
            <person name="Han C."/>
            <person name="Larimer F."/>
            <person name="Land M."/>
            <person name="Hauser L."/>
            <person name="Markowitz V."/>
            <person name="Cheng J.-F."/>
            <person name="Hugenholtz P."/>
            <person name="Woyke T."/>
            <person name="Wu D."/>
            <person name="Spring S."/>
            <person name="Lang E."/>
            <person name="Kopitz M."/>
            <person name="Brambilla E."/>
            <person name="Klenk H.-P."/>
            <person name="Eisen J.A."/>
        </authorList>
    </citation>
    <scope>NUCLEOTIDE SEQUENCE [LARGE SCALE GENOMIC DNA]</scope>
    <source>
        <strain evidence="10">ATCC 23117 / DSM 6794 / NBRC 15988 / NCIMB 1366 / Sio-4</strain>
    </source>
</reference>
<evidence type="ECO:0000256" key="4">
    <source>
        <dbReference type="ARBA" id="ARBA00012574"/>
    </source>
</evidence>
<dbReference type="Proteomes" id="UP000006054">
    <property type="component" value="Chromosome"/>
</dbReference>
<dbReference type="InterPro" id="IPR001714">
    <property type="entry name" value="Pept_M24_MAP"/>
</dbReference>
<keyword evidence="5" id="KW-0479">Metal-binding</keyword>
<keyword evidence="6" id="KW-0378">Hydrolase</keyword>
<dbReference type="GO" id="GO:0070006">
    <property type="term" value="F:metalloaminopeptidase activity"/>
    <property type="evidence" value="ECO:0007669"/>
    <property type="project" value="InterPro"/>
</dbReference>
<feature type="domain" description="Aminopeptidase P N-terminal" evidence="8">
    <location>
        <begin position="6"/>
        <end position="143"/>
    </location>
</feature>
<dbReference type="InterPro" id="IPR007865">
    <property type="entry name" value="Aminopep_P_N"/>
</dbReference>
<keyword evidence="9" id="KW-0645">Protease</keyword>
<dbReference type="RefSeq" id="WP_014799134.1">
    <property type="nucleotide sequence ID" value="NC_018018.1"/>
</dbReference>
<comment type="catalytic activity">
    <reaction evidence="1">
        <text>Release of any N-terminal amino acid, including proline, that is linked to proline, even from a dipeptide or tripeptide.</text>
        <dbReference type="EC" id="3.4.11.9"/>
    </reaction>
</comment>
<dbReference type="HOGENOM" id="CLU_017266_1_0_10"/>
<evidence type="ECO:0000256" key="6">
    <source>
        <dbReference type="ARBA" id="ARBA00022801"/>
    </source>
</evidence>
<dbReference type="SMART" id="SM01011">
    <property type="entry name" value="AMP_N"/>
    <property type="match status" value="1"/>
</dbReference>
<comment type="similarity">
    <text evidence="3">Belongs to the peptidase M24B family.</text>
</comment>
<dbReference type="InterPro" id="IPR029149">
    <property type="entry name" value="Creatin/AminoP/Spt16_N"/>
</dbReference>
<dbReference type="eggNOG" id="COG0006">
    <property type="taxonomic scope" value="Bacteria"/>
</dbReference>
<dbReference type="Pfam" id="PF05195">
    <property type="entry name" value="AMP_N"/>
    <property type="match status" value="1"/>
</dbReference>
<dbReference type="SUPFAM" id="SSF53092">
    <property type="entry name" value="Creatinase/prolidase N-terminal domain"/>
    <property type="match status" value="1"/>
</dbReference>
<evidence type="ECO:0000256" key="2">
    <source>
        <dbReference type="ARBA" id="ARBA00001936"/>
    </source>
</evidence>
<accession>I4AP22</accession>
<organism evidence="9 10">
    <name type="scientific">Bernardetia litoralis (strain ATCC 23117 / DSM 6794 / NBRC 15988 / NCIMB 1366 / Fx l1 / Sio-4)</name>
    <name type="common">Flexibacter litoralis</name>
    <dbReference type="NCBI Taxonomy" id="880071"/>
    <lineage>
        <taxon>Bacteria</taxon>
        <taxon>Pseudomonadati</taxon>
        <taxon>Bacteroidota</taxon>
        <taxon>Cytophagia</taxon>
        <taxon>Cytophagales</taxon>
        <taxon>Bernardetiaceae</taxon>
        <taxon>Bernardetia</taxon>
    </lineage>
</organism>
<dbReference type="SUPFAM" id="SSF55920">
    <property type="entry name" value="Creatinase/aminopeptidase"/>
    <property type="match status" value="1"/>
</dbReference>
<evidence type="ECO:0000256" key="7">
    <source>
        <dbReference type="ARBA" id="ARBA00023211"/>
    </source>
</evidence>
<dbReference type="GO" id="GO:0006508">
    <property type="term" value="P:proteolysis"/>
    <property type="evidence" value="ECO:0007669"/>
    <property type="project" value="TreeGrafter"/>
</dbReference>
<dbReference type="PRINTS" id="PR00599">
    <property type="entry name" value="MAPEPTIDASE"/>
</dbReference>
<dbReference type="STRING" id="880071.Fleli_3383"/>
<evidence type="ECO:0000313" key="9">
    <source>
        <dbReference type="EMBL" id="AFM05707.1"/>
    </source>
</evidence>
<evidence type="ECO:0000256" key="1">
    <source>
        <dbReference type="ARBA" id="ARBA00001424"/>
    </source>
</evidence>
<dbReference type="EC" id="3.4.11.9" evidence="4"/>
<evidence type="ECO:0000256" key="3">
    <source>
        <dbReference type="ARBA" id="ARBA00008766"/>
    </source>
</evidence>
<keyword evidence="10" id="KW-1185">Reference proteome</keyword>
<name>I4AP22_BERLS</name>
<dbReference type="PANTHER" id="PTHR43226">
    <property type="entry name" value="XAA-PRO AMINOPEPTIDASE 3"/>
    <property type="match status" value="1"/>
</dbReference>
<dbReference type="EMBL" id="CP003345">
    <property type="protein sequence ID" value="AFM05707.1"/>
    <property type="molecule type" value="Genomic_DNA"/>
</dbReference>
<evidence type="ECO:0000313" key="10">
    <source>
        <dbReference type="Proteomes" id="UP000006054"/>
    </source>
</evidence>
<dbReference type="PATRIC" id="fig|880071.3.peg.3388"/>
<protein>
    <recommendedName>
        <fullName evidence="4">Xaa-Pro aminopeptidase</fullName>
        <ecNumber evidence="4">3.4.11.9</ecNumber>
    </recommendedName>
</protein>
<proteinExistence type="inferred from homology"/>
<sequence>MRHEQIKSKLFEKNRKKFTKNLLPNSIAIFNSNDIMPTSADGTLPFVQHSDIYYLTGIAQEETILVLSPDAKDEKFREVLFVKETNDHIKVWEGEKLTKEAATKQSGIKTVFWIDQFWSVFQQFLVFPAQNIYLTTNEHTRHGVETETRDDRFRKEIQHRFPLHTYHRNAPILHKIRAIKEKTEVELMRHACGITEKGFRRLLSFVKPNVMEYEIEAELLHEFVRNRSKGFAYEPIIASGENSCVLHYIQNDNVCKKGDIILLDIGAEYAGYASDMSRTIPVSGKYSKRQKEVYNAVLRVQRDSMKLLNPSNTLQEYHKEVGHLMEKELIGLGLLDKKEVKNQDPNNPLYKKYFMHGNTHHLGINVHDYGAFDRKIEEGMVFTVEPGIYIPEEKIGIRLENDIVITKNGYDDLMGNIPIEAEEIEELMNAK</sequence>
<dbReference type="KEGG" id="fli:Fleli_3383"/>
<dbReference type="GO" id="GO:0030145">
    <property type="term" value="F:manganese ion binding"/>
    <property type="evidence" value="ECO:0007669"/>
    <property type="project" value="InterPro"/>
</dbReference>
<comment type="cofactor">
    <cofactor evidence="2">
        <name>Mn(2+)</name>
        <dbReference type="ChEBI" id="CHEBI:29035"/>
    </cofactor>
</comment>
<gene>
    <name evidence="9" type="ordered locus">Fleli_3383</name>
</gene>
<dbReference type="InterPro" id="IPR000994">
    <property type="entry name" value="Pept_M24"/>
</dbReference>